<dbReference type="Proteomes" id="UP000189670">
    <property type="component" value="Unassembled WGS sequence"/>
</dbReference>
<proteinExistence type="predicted"/>
<comment type="caution">
    <text evidence="1">The sequence shown here is derived from an EMBL/GenBank/DDBJ whole genome shotgun (WGS) entry which is preliminary data.</text>
</comment>
<accession>A0A1V1NWZ2</accession>
<organism evidence="1 2">
    <name type="scientific">Candidatus Magnetoglobus multicellularis str. Araruama</name>
    <dbReference type="NCBI Taxonomy" id="890399"/>
    <lineage>
        <taxon>Bacteria</taxon>
        <taxon>Pseudomonadati</taxon>
        <taxon>Thermodesulfobacteriota</taxon>
        <taxon>Desulfobacteria</taxon>
        <taxon>Desulfobacterales</taxon>
        <taxon>Desulfobacteraceae</taxon>
        <taxon>Candidatus Magnetoglobus</taxon>
    </lineage>
</organism>
<sequence length="463" mass="53466">MLENALKRLVRQNFVNPCQAPENLKTILDTIAELRARILSYKHFGNVPTYMALVIASIEDLSRLVSELIATCPYGKGKKRKSNRTKESEVNNLIKSIEEMLSKLRFYYSSKTTGTDIEDTISDSILKEFKSWYEEHITRLSVTGISGRGKQTCIFPFMNIDKYISNIADNAWFKRNILKKLDQFVPEAGHKKNCDKKRRNYRLKGFRPNNRKVIVPGRTLDAPVRMIQCKECGKIFSVLPSFISREKHYSVDLIGKALEGILLRGVCIRYAQELMELTGNPIKSKQTIFNWLKWIGTFHPATLLERAGVSSKGYFQEDEGFQKEPDLRTYIVAMVDSKSQVVWHIDYIDHVGEGDLYKSFDEFAEKISFKVIGVTKDKWQASTNALKNLFDNLWIGYCHRHCLQKFKKALEAYRNETKISGKKSKELYEMFNRVLSESTHGTNMEVKIEMLLKNEESIQSSNI</sequence>
<protein>
    <recommendedName>
        <fullName evidence="3">Transposase</fullName>
    </recommendedName>
</protein>
<evidence type="ECO:0000313" key="1">
    <source>
        <dbReference type="EMBL" id="ETR67016.1"/>
    </source>
</evidence>
<gene>
    <name evidence="1" type="ORF">OMM_12063</name>
</gene>
<feature type="non-terminal residue" evidence="1">
    <location>
        <position position="463"/>
    </location>
</feature>
<dbReference type="EMBL" id="ATBP01001605">
    <property type="protein sequence ID" value="ETR67016.1"/>
    <property type="molecule type" value="Genomic_DNA"/>
</dbReference>
<evidence type="ECO:0008006" key="3">
    <source>
        <dbReference type="Google" id="ProtNLM"/>
    </source>
</evidence>
<evidence type="ECO:0000313" key="2">
    <source>
        <dbReference type="Proteomes" id="UP000189670"/>
    </source>
</evidence>
<dbReference type="AlphaFoldDB" id="A0A1V1NWZ2"/>
<name>A0A1V1NWZ2_9BACT</name>
<reference evidence="2" key="1">
    <citation type="submission" date="2012-11" db="EMBL/GenBank/DDBJ databases">
        <authorList>
            <person name="Lucero-Rivera Y.E."/>
            <person name="Tovar-Ramirez D."/>
        </authorList>
    </citation>
    <scope>NUCLEOTIDE SEQUENCE [LARGE SCALE GENOMIC DNA]</scope>
    <source>
        <strain evidence="2">Araruama</strain>
    </source>
</reference>